<evidence type="ECO:0000313" key="4">
    <source>
        <dbReference type="Proteomes" id="UP001155820"/>
    </source>
</evidence>
<dbReference type="InterPro" id="IPR044925">
    <property type="entry name" value="His-Me_finger_sf"/>
</dbReference>
<feature type="compositionally biased region" description="Polar residues" evidence="1">
    <location>
        <begin position="209"/>
        <end position="224"/>
    </location>
</feature>
<feature type="compositionally biased region" description="Polar residues" evidence="1">
    <location>
        <begin position="139"/>
        <end position="149"/>
    </location>
</feature>
<feature type="domain" description="HNH nuclease" evidence="2">
    <location>
        <begin position="85"/>
        <end position="130"/>
    </location>
</feature>
<keyword evidence="3" id="KW-0378">Hydrolase</keyword>
<dbReference type="InterPro" id="IPR003615">
    <property type="entry name" value="HNH_nuc"/>
</dbReference>
<keyword evidence="3" id="KW-0540">Nuclease</keyword>
<dbReference type="Pfam" id="PF13392">
    <property type="entry name" value="HNH_3"/>
    <property type="match status" value="1"/>
</dbReference>
<dbReference type="InterPro" id="IPR001387">
    <property type="entry name" value="Cro/C1-type_HTH"/>
</dbReference>
<keyword evidence="4" id="KW-1185">Reference proteome</keyword>
<sequence length="224" mass="25169">MSNEGCIVDGCDRPIHIKSRQLCNAHYIRLRVFGDPLGGGEERGKPLQWLRENLHSESDDCLIWPFSINDHGYGRIRVDGREWVASRLMCTMKHGEAPSERHEAAHNCGNGHKGCTNPNHLRWATPEENQADRVDHGTSNRGDSNGQSKLDNDSVLLLLSMKRDGVKQRDIAKHIGVSEITVSEIVNGHKWSWLTGIEPKQRPKRNRKSTPANDNNAESQETVA</sequence>
<dbReference type="AlphaFoldDB" id="A0AA44J2J0"/>
<gene>
    <name evidence="3" type="ORF">FOB26_29695</name>
</gene>
<dbReference type="Proteomes" id="UP001155820">
    <property type="component" value="Unassembled WGS sequence"/>
</dbReference>
<dbReference type="CDD" id="cd00093">
    <property type="entry name" value="HTH_XRE"/>
    <property type="match status" value="1"/>
</dbReference>
<name>A0AA44J2J0_9HYPH</name>
<proteinExistence type="predicted"/>
<protein>
    <submittedName>
        <fullName evidence="3">HNH endonuclease</fullName>
    </submittedName>
</protein>
<dbReference type="SUPFAM" id="SSF54060">
    <property type="entry name" value="His-Me finger endonucleases"/>
    <property type="match status" value="1"/>
</dbReference>
<feature type="region of interest" description="Disordered" evidence="1">
    <location>
        <begin position="196"/>
        <end position="224"/>
    </location>
</feature>
<dbReference type="EMBL" id="JABRWM010000006">
    <property type="protein sequence ID" value="NRF23231.1"/>
    <property type="molecule type" value="Genomic_DNA"/>
</dbReference>
<dbReference type="Gene3D" id="3.90.75.10">
    <property type="entry name" value="Homing Intron 3 (I-ppo) Encoded Endonuclease, Chain A"/>
    <property type="match status" value="1"/>
</dbReference>
<accession>A0AA44J2J0</accession>
<comment type="caution">
    <text evidence="3">The sequence shown here is derived from an EMBL/GenBank/DDBJ whole genome shotgun (WGS) entry which is preliminary data.</text>
</comment>
<reference evidence="3" key="1">
    <citation type="submission" date="2019-07" db="EMBL/GenBank/DDBJ databases">
        <title>FDA dAtabase for Regulatory Grade micrObial Sequences (FDA-ARGOS): Supporting development and validation of Infectious Disease Dx tests.</title>
        <authorList>
            <person name="Bachman M."/>
            <person name="Young C."/>
            <person name="Tallon L."/>
            <person name="Sadzewicz L."/>
            <person name="Vavikolanu K."/>
            <person name="Mehta A."/>
            <person name="Aluvathingal J."/>
            <person name="Nadendla S."/>
            <person name="Nandy P."/>
            <person name="Geyer C."/>
            <person name="Yan Y."/>
            <person name="Sichtig H."/>
        </authorList>
    </citation>
    <scope>NUCLEOTIDE SEQUENCE</scope>
    <source>
        <strain evidence="3">FDAARGOS_618</strain>
    </source>
</reference>
<evidence type="ECO:0000256" key="1">
    <source>
        <dbReference type="SAM" id="MobiDB-lite"/>
    </source>
</evidence>
<organism evidence="3 4">
    <name type="scientific">Agrobacterium pusense</name>
    <dbReference type="NCBI Taxonomy" id="648995"/>
    <lineage>
        <taxon>Bacteria</taxon>
        <taxon>Pseudomonadati</taxon>
        <taxon>Pseudomonadota</taxon>
        <taxon>Alphaproteobacteria</taxon>
        <taxon>Hyphomicrobiales</taxon>
        <taxon>Rhizobiaceae</taxon>
        <taxon>Rhizobium/Agrobacterium group</taxon>
        <taxon>Agrobacterium</taxon>
    </lineage>
</organism>
<evidence type="ECO:0000313" key="3">
    <source>
        <dbReference type="EMBL" id="NRF23231.1"/>
    </source>
</evidence>
<dbReference type="InterPro" id="IPR044930">
    <property type="entry name" value="Homing_endonuclease_His-Me"/>
</dbReference>
<evidence type="ECO:0000259" key="2">
    <source>
        <dbReference type="Pfam" id="PF13392"/>
    </source>
</evidence>
<feature type="region of interest" description="Disordered" evidence="1">
    <location>
        <begin position="129"/>
        <end position="150"/>
    </location>
</feature>
<keyword evidence="3" id="KW-0255">Endonuclease</keyword>
<dbReference type="GO" id="GO:0004519">
    <property type="term" value="F:endonuclease activity"/>
    <property type="evidence" value="ECO:0007669"/>
    <property type="project" value="UniProtKB-KW"/>
</dbReference>